<evidence type="ECO:0000313" key="2">
    <source>
        <dbReference type="Proteomes" id="UP000789901"/>
    </source>
</evidence>
<gene>
    <name evidence="1" type="ORF">GMARGA_LOCUS45378</name>
</gene>
<accession>A0ABN7XNG0</accession>
<dbReference type="Proteomes" id="UP000789901">
    <property type="component" value="Unassembled WGS sequence"/>
</dbReference>
<organism evidence="1 2">
    <name type="scientific">Gigaspora margarita</name>
    <dbReference type="NCBI Taxonomy" id="4874"/>
    <lineage>
        <taxon>Eukaryota</taxon>
        <taxon>Fungi</taxon>
        <taxon>Fungi incertae sedis</taxon>
        <taxon>Mucoromycota</taxon>
        <taxon>Glomeromycotina</taxon>
        <taxon>Glomeromycetes</taxon>
        <taxon>Diversisporales</taxon>
        <taxon>Gigasporaceae</taxon>
        <taxon>Gigaspora</taxon>
    </lineage>
</organism>
<evidence type="ECO:0000313" key="1">
    <source>
        <dbReference type="EMBL" id="CAG8856557.1"/>
    </source>
</evidence>
<protein>
    <submittedName>
        <fullName evidence="1">30826_t:CDS:1</fullName>
    </submittedName>
</protein>
<sequence length="106" mass="12219">NKIANESNSHDTKINTTIAKEIIKIRAEINNDLTAKINFCDANYSTEAQNIITMINDVYEKYNKIKQVLETYHNNFNQIVNEFEQSEELLQHSKTKSINDTPLSKA</sequence>
<comment type="caution">
    <text evidence="1">The sequence shown here is derived from an EMBL/GenBank/DDBJ whole genome shotgun (WGS) entry which is preliminary data.</text>
</comment>
<feature type="non-terminal residue" evidence="1">
    <location>
        <position position="1"/>
    </location>
</feature>
<dbReference type="EMBL" id="CAJVQB010161275">
    <property type="protein sequence ID" value="CAG8856557.1"/>
    <property type="molecule type" value="Genomic_DNA"/>
</dbReference>
<keyword evidence="2" id="KW-1185">Reference proteome</keyword>
<name>A0ABN7XNG0_GIGMA</name>
<reference evidence="1 2" key="1">
    <citation type="submission" date="2021-06" db="EMBL/GenBank/DDBJ databases">
        <authorList>
            <person name="Kallberg Y."/>
            <person name="Tangrot J."/>
            <person name="Rosling A."/>
        </authorList>
    </citation>
    <scope>NUCLEOTIDE SEQUENCE [LARGE SCALE GENOMIC DNA]</scope>
    <source>
        <strain evidence="1 2">120-4 pot B 10/14</strain>
    </source>
</reference>
<proteinExistence type="predicted"/>